<dbReference type="EMBL" id="JACBZP010000001">
    <property type="protein sequence ID" value="NYI68377.1"/>
    <property type="molecule type" value="Genomic_DNA"/>
</dbReference>
<keyword evidence="9" id="KW-1185">Reference proteome</keyword>
<dbReference type="Pfam" id="PF04226">
    <property type="entry name" value="Transgly_assoc"/>
    <property type="match status" value="1"/>
</dbReference>
<gene>
    <name evidence="8" type="ORF">BJY26_002683</name>
</gene>
<evidence type="ECO:0000313" key="9">
    <source>
        <dbReference type="Proteomes" id="UP000539111"/>
    </source>
</evidence>
<evidence type="ECO:0000256" key="2">
    <source>
        <dbReference type="ARBA" id="ARBA00011006"/>
    </source>
</evidence>
<sequence length="102" mass="10524">MSYGSSIEEDTIMGFIGYIILGLIVGAIVKAIMPGRVGGGWFTSLILGVVGAILGGWISGLFGAGSNHFFSIGTWIFAIIGGLIVAGVWGAVKGRNHKAVTR</sequence>
<dbReference type="AlphaFoldDB" id="A0A7Z0IIH8"/>
<dbReference type="PANTHER" id="PTHR33884">
    <property type="entry name" value="UPF0410 PROTEIN YMGE"/>
    <property type="match status" value="1"/>
</dbReference>
<keyword evidence="4 7" id="KW-0812">Transmembrane</keyword>
<name>A0A7Z0IIH8_9MICO</name>
<keyword evidence="5 7" id="KW-1133">Transmembrane helix</keyword>
<accession>A0A7Z0IIH8</accession>
<dbReference type="InterPro" id="IPR007341">
    <property type="entry name" value="Transgly_assoc"/>
</dbReference>
<dbReference type="GO" id="GO:0005886">
    <property type="term" value="C:plasma membrane"/>
    <property type="evidence" value="ECO:0007669"/>
    <property type="project" value="UniProtKB-SubCell"/>
</dbReference>
<keyword evidence="6 7" id="KW-0472">Membrane</keyword>
<comment type="similarity">
    <text evidence="2">Belongs to the UPF0410 family.</text>
</comment>
<evidence type="ECO:0000313" key="8">
    <source>
        <dbReference type="EMBL" id="NYI68377.1"/>
    </source>
</evidence>
<evidence type="ECO:0000256" key="6">
    <source>
        <dbReference type="ARBA" id="ARBA00023136"/>
    </source>
</evidence>
<keyword evidence="3" id="KW-1003">Cell membrane</keyword>
<reference evidence="8 9" key="1">
    <citation type="submission" date="2020-07" db="EMBL/GenBank/DDBJ databases">
        <title>Sequencing the genomes of 1000 actinobacteria strains.</title>
        <authorList>
            <person name="Klenk H.-P."/>
        </authorList>
    </citation>
    <scope>NUCLEOTIDE SEQUENCE [LARGE SCALE GENOMIC DNA]</scope>
    <source>
        <strain evidence="8 9">DSM 26341</strain>
    </source>
</reference>
<evidence type="ECO:0000256" key="4">
    <source>
        <dbReference type="ARBA" id="ARBA00022692"/>
    </source>
</evidence>
<evidence type="ECO:0000256" key="3">
    <source>
        <dbReference type="ARBA" id="ARBA00022475"/>
    </source>
</evidence>
<organism evidence="8 9">
    <name type="scientific">Spelaeicoccus albus</name>
    <dbReference type="NCBI Taxonomy" id="1280376"/>
    <lineage>
        <taxon>Bacteria</taxon>
        <taxon>Bacillati</taxon>
        <taxon>Actinomycetota</taxon>
        <taxon>Actinomycetes</taxon>
        <taxon>Micrococcales</taxon>
        <taxon>Brevibacteriaceae</taxon>
        <taxon>Spelaeicoccus</taxon>
    </lineage>
</organism>
<feature type="transmembrane region" description="Helical" evidence="7">
    <location>
        <begin position="12"/>
        <end position="29"/>
    </location>
</feature>
<evidence type="ECO:0000256" key="1">
    <source>
        <dbReference type="ARBA" id="ARBA00004651"/>
    </source>
</evidence>
<dbReference type="PANTHER" id="PTHR33884:SF3">
    <property type="entry name" value="UPF0410 PROTEIN YMGE"/>
    <property type="match status" value="1"/>
</dbReference>
<feature type="transmembrane region" description="Helical" evidence="7">
    <location>
        <begin position="41"/>
        <end position="63"/>
    </location>
</feature>
<proteinExistence type="inferred from homology"/>
<comment type="subcellular location">
    <subcellularLocation>
        <location evidence="1">Cell membrane</location>
        <topology evidence="1">Multi-pass membrane protein</topology>
    </subcellularLocation>
</comment>
<evidence type="ECO:0000256" key="5">
    <source>
        <dbReference type="ARBA" id="ARBA00022989"/>
    </source>
</evidence>
<dbReference type="Proteomes" id="UP000539111">
    <property type="component" value="Unassembled WGS sequence"/>
</dbReference>
<protein>
    <submittedName>
        <fullName evidence="8">Putative membrane protein YeaQ/YmgE (Transglycosylase-associated protein family)</fullName>
    </submittedName>
</protein>
<evidence type="ECO:0000256" key="7">
    <source>
        <dbReference type="SAM" id="Phobius"/>
    </source>
</evidence>
<feature type="transmembrane region" description="Helical" evidence="7">
    <location>
        <begin position="69"/>
        <end position="92"/>
    </location>
</feature>
<comment type="caution">
    <text evidence="8">The sequence shown here is derived from an EMBL/GenBank/DDBJ whole genome shotgun (WGS) entry which is preliminary data.</text>
</comment>